<dbReference type="EMBL" id="VFQX01000002">
    <property type="protein sequence ID" value="KAF0984652.1"/>
    <property type="molecule type" value="Genomic_DNA"/>
</dbReference>
<dbReference type="Proteomes" id="UP000444721">
    <property type="component" value="Unassembled WGS sequence"/>
</dbReference>
<dbReference type="VEuPathDB" id="AmoebaDB:NF0126870"/>
<evidence type="ECO:0000259" key="3">
    <source>
        <dbReference type="Pfam" id="PF04884"/>
    </source>
</evidence>
<dbReference type="InterPro" id="IPR006968">
    <property type="entry name" value="RUS_fam"/>
</dbReference>
<dbReference type="GeneID" id="68107769"/>
<proteinExistence type="inferred from homology"/>
<dbReference type="RefSeq" id="XP_044569365.1">
    <property type="nucleotide sequence ID" value="XM_044709042.1"/>
</dbReference>
<dbReference type="AlphaFoldDB" id="A0A6A5CC53"/>
<evidence type="ECO:0000256" key="1">
    <source>
        <dbReference type="ARBA" id="ARBA00007558"/>
    </source>
</evidence>
<dbReference type="VEuPathDB" id="AmoebaDB:NfTy_001980"/>
<organism evidence="4 5">
    <name type="scientific">Naegleria fowleri</name>
    <name type="common">Brain eating amoeba</name>
    <dbReference type="NCBI Taxonomy" id="5763"/>
    <lineage>
        <taxon>Eukaryota</taxon>
        <taxon>Discoba</taxon>
        <taxon>Heterolobosea</taxon>
        <taxon>Tetramitia</taxon>
        <taxon>Eutetramitia</taxon>
        <taxon>Vahlkampfiidae</taxon>
        <taxon>Naegleria</taxon>
    </lineage>
</organism>
<evidence type="ECO:0000256" key="2">
    <source>
        <dbReference type="SAM" id="MobiDB-lite"/>
    </source>
</evidence>
<reference evidence="4 5" key="1">
    <citation type="journal article" date="2019" name="Sci. Rep.">
        <title>Nanopore sequencing improves the draft genome of the human pathogenic amoeba Naegleria fowleri.</title>
        <authorList>
            <person name="Liechti N."/>
            <person name="Schurch N."/>
            <person name="Bruggmann R."/>
            <person name="Wittwer M."/>
        </authorList>
    </citation>
    <scope>NUCLEOTIDE SEQUENCE [LARGE SCALE GENOMIC DNA]</scope>
    <source>
        <strain evidence="4 5">ATCC 30894</strain>
    </source>
</reference>
<evidence type="ECO:0000313" key="5">
    <source>
        <dbReference type="Proteomes" id="UP000444721"/>
    </source>
</evidence>
<dbReference type="PANTHER" id="PTHR12770">
    <property type="entry name" value="RUS1 FAMILY PROTEIN C16ORF58"/>
    <property type="match status" value="1"/>
</dbReference>
<dbReference type="VEuPathDB" id="AmoebaDB:FDP41_000551"/>
<dbReference type="PANTHER" id="PTHR12770:SF22">
    <property type="entry name" value="PROTEIN ROOT UVB SENSITIVE 1, CHLOROPLASTIC"/>
    <property type="match status" value="1"/>
</dbReference>
<accession>A0A6A5CC53</accession>
<sequence>MIKFQRGFLKQRHAAISIGRNLCRRGPLHCNSVNSKKDHDRRRFSGNVNENGDHNNGEKKAEEYLVKQHTSWFLKQSDKDEHLKKETILHRRLLRKLNTEEIHQLTTDASNDSENNRSLDVSRLDNIILSSSTNSSSKFKFLLNNWRRRALRVFLPKNFPESVNDGYLHYCKWQALQYITGSFSGVLSMQSLLHAAGITSQIATTSSSFALAVLGGALAWVIKDGLGQLGGILFASKVNTNFDADPKFWRMTGEYALVASALLEVTTPLTGPSWFIAQASIANIGKNVSCFSASATRAAMNQSFAKSDNLADVTAKATSQALASSLIGTTLGILYSSAVSLAQFSFVKVFPVFCVLSVLQLFSLYKAASIVRLKVLNKQRFVLVCSQYLKDGRILNPTQISLMEKFVFPFFEKFQKVKINTNIEKIEQLMNKSNYEEIFHSRYTIIEEGNRIHILFAHNAQTIDVFRGMFRATQLLTDNNTTSESLNFDNFVQALSENGWSIDHDFVEDNTHMRIFLTHNTHGTCPNGP</sequence>
<keyword evidence="5" id="KW-1185">Reference proteome</keyword>
<evidence type="ECO:0000313" key="4">
    <source>
        <dbReference type="EMBL" id="KAF0984652.1"/>
    </source>
</evidence>
<protein>
    <recommendedName>
        <fullName evidence="3">Protein root UVB sensitive/RUS domain-containing protein</fullName>
    </recommendedName>
</protein>
<dbReference type="InterPro" id="IPR054549">
    <property type="entry name" value="UVB_sens_RUS_dom"/>
</dbReference>
<dbReference type="OrthoDB" id="364779at2759"/>
<feature type="domain" description="Protein root UVB sensitive/RUS" evidence="3">
    <location>
        <begin position="145"/>
        <end position="391"/>
    </location>
</feature>
<dbReference type="Pfam" id="PF04884">
    <property type="entry name" value="UVB_sens_prot"/>
    <property type="match status" value="1"/>
</dbReference>
<comment type="caution">
    <text evidence="4">The sequence shown here is derived from an EMBL/GenBank/DDBJ whole genome shotgun (WGS) entry which is preliminary data.</text>
</comment>
<name>A0A6A5CC53_NAEFO</name>
<dbReference type="OMA" id="VAVQWII"/>
<comment type="similarity">
    <text evidence="1">Belongs to the RUS1 family.</text>
</comment>
<gene>
    <name evidence="4" type="ORF">FDP41_000551</name>
</gene>
<feature type="region of interest" description="Disordered" evidence="2">
    <location>
        <begin position="30"/>
        <end position="59"/>
    </location>
</feature>